<sequence length="90" mass="9944">MLLKYIQRFCQVRNTIPRISPAADIMAFSEGVTNKQLVGKLEMHNVETVAKLLALATKCAREAESASRPLVGFGELNDTTIKELIILLSI</sequence>
<dbReference type="EMBL" id="PQIB02000006">
    <property type="protein sequence ID" value="RLN12782.1"/>
    <property type="molecule type" value="Genomic_DNA"/>
</dbReference>
<name>A0A3L6S2V4_PANMI</name>
<protein>
    <submittedName>
        <fullName evidence="1">Uncharacterized protein</fullName>
    </submittedName>
</protein>
<evidence type="ECO:0000313" key="2">
    <source>
        <dbReference type="Proteomes" id="UP000275267"/>
    </source>
</evidence>
<dbReference type="AlphaFoldDB" id="A0A3L6S2V4"/>
<proteinExistence type="predicted"/>
<keyword evidence="2" id="KW-1185">Reference proteome</keyword>
<comment type="caution">
    <text evidence="1">The sequence shown here is derived from an EMBL/GenBank/DDBJ whole genome shotgun (WGS) entry which is preliminary data.</text>
</comment>
<evidence type="ECO:0000313" key="1">
    <source>
        <dbReference type="EMBL" id="RLN12782.1"/>
    </source>
</evidence>
<reference evidence="2" key="1">
    <citation type="journal article" date="2019" name="Nat. Commun.">
        <title>The genome of broomcorn millet.</title>
        <authorList>
            <person name="Zou C."/>
            <person name="Miki D."/>
            <person name="Li D."/>
            <person name="Tang Q."/>
            <person name="Xiao L."/>
            <person name="Rajput S."/>
            <person name="Deng P."/>
            <person name="Jia W."/>
            <person name="Huang R."/>
            <person name="Zhang M."/>
            <person name="Sun Y."/>
            <person name="Hu J."/>
            <person name="Fu X."/>
            <person name="Schnable P.S."/>
            <person name="Li F."/>
            <person name="Zhang H."/>
            <person name="Feng B."/>
            <person name="Zhu X."/>
            <person name="Liu R."/>
            <person name="Schnable J.C."/>
            <person name="Zhu J.-K."/>
            <person name="Zhang H."/>
        </authorList>
    </citation>
    <scope>NUCLEOTIDE SEQUENCE [LARGE SCALE GENOMIC DNA]</scope>
</reference>
<gene>
    <name evidence="1" type="ORF">C2845_PM09G09180</name>
</gene>
<dbReference type="OrthoDB" id="693243at2759"/>
<organism evidence="1 2">
    <name type="scientific">Panicum miliaceum</name>
    <name type="common">Proso millet</name>
    <name type="synonym">Broomcorn millet</name>
    <dbReference type="NCBI Taxonomy" id="4540"/>
    <lineage>
        <taxon>Eukaryota</taxon>
        <taxon>Viridiplantae</taxon>
        <taxon>Streptophyta</taxon>
        <taxon>Embryophyta</taxon>
        <taxon>Tracheophyta</taxon>
        <taxon>Spermatophyta</taxon>
        <taxon>Magnoliopsida</taxon>
        <taxon>Liliopsida</taxon>
        <taxon>Poales</taxon>
        <taxon>Poaceae</taxon>
        <taxon>PACMAD clade</taxon>
        <taxon>Panicoideae</taxon>
        <taxon>Panicodae</taxon>
        <taxon>Paniceae</taxon>
        <taxon>Panicinae</taxon>
        <taxon>Panicum</taxon>
        <taxon>Panicum sect. Panicum</taxon>
    </lineage>
</organism>
<accession>A0A3L6S2V4</accession>
<dbReference type="Proteomes" id="UP000275267">
    <property type="component" value="Unassembled WGS sequence"/>
</dbReference>